<dbReference type="GO" id="GO:0006351">
    <property type="term" value="P:DNA-templated transcription"/>
    <property type="evidence" value="ECO:0007669"/>
    <property type="project" value="InterPro"/>
</dbReference>
<dbReference type="EMBL" id="CP136898">
    <property type="protein sequence ID" value="WOL20587.1"/>
    <property type="molecule type" value="Genomic_DNA"/>
</dbReference>
<feature type="region of interest" description="Disordered" evidence="1">
    <location>
        <begin position="182"/>
        <end position="202"/>
    </location>
</feature>
<keyword evidence="4" id="KW-1185">Reference proteome</keyword>
<dbReference type="AlphaFoldDB" id="A0AAQ3L771"/>
<evidence type="ECO:0000313" key="4">
    <source>
        <dbReference type="Proteomes" id="UP001327560"/>
    </source>
</evidence>
<sequence>MDGRFLACYEEWLRIQGADLNELLQAVPTQNGNSDLSEGQLRQLVDKNMRHYEDYYELRRRLVRNDGPAFFSPSWCNSFENSVLWIGGCRPSMFIRLIYSLSSADLEAHLDSLVAGSSMVAAAVASASHGGGAGLVGLSSSQLAFVNDLHKATLKDEERITSQMATLQESVADRPLIPIVKERQQQRSRSGASSCGVNGDSGDQEVEAAMQEYAEAIASMVEEADRLRVETARRLLSEILTPKQAVELLATAKQLHLSVHEWGGQRDLKQGRCRGC</sequence>
<dbReference type="InterPro" id="IPR051886">
    <property type="entry name" value="Seed_Dev/Stress_Resp_Reg"/>
</dbReference>
<dbReference type="GO" id="GO:0043565">
    <property type="term" value="F:sequence-specific DNA binding"/>
    <property type="evidence" value="ECO:0007669"/>
    <property type="project" value="InterPro"/>
</dbReference>
<dbReference type="InterPro" id="IPR025422">
    <property type="entry name" value="TGA_domain"/>
</dbReference>
<dbReference type="Pfam" id="PF14144">
    <property type="entry name" value="DOG1"/>
    <property type="match status" value="1"/>
</dbReference>
<dbReference type="PROSITE" id="PS51806">
    <property type="entry name" value="DOG1"/>
    <property type="match status" value="1"/>
</dbReference>
<protein>
    <recommendedName>
        <fullName evidence="2">DOG1 domain-containing protein</fullName>
    </recommendedName>
</protein>
<evidence type="ECO:0000313" key="3">
    <source>
        <dbReference type="EMBL" id="WOL20587.1"/>
    </source>
</evidence>
<gene>
    <name evidence="3" type="ORF">Cni_G29392</name>
</gene>
<dbReference type="PANTHER" id="PTHR46354:SF7">
    <property type="entry name" value="PROTEIN DOG1-LIKE 1"/>
    <property type="match status" value="1"/>
</dbReference>
<dbReference type="Proteomes" id="UP001327560">
    <property type="component" value="Chromosome 9"/>
</dbReference>
<name>A0AAQ3L771_9LILI</name>
<organism evidence="3 4">
    <name type="scientific">Canna indica</name>
    <name type="common">Indian-shot</name>
    <dbReference type="NCBI Taxonomy" id="4628"/>
    <lineage>
        <taxon>Eukaryota</taxon>
        <taxon>Viridiplantae</taxon>
        <taxon>Streptophyta</taxon>
        <taxon>Embryophyta</taxon>
        <taxon>Tracheophyta</taxon>
        <taxon>Spermatophyta</taxon>
        <taxon>Magnoliopsida</taxon>
        <taxon>Liliopsida</taxon>
        <taxon>Zingiberales</taxon>
        <taxon>Cannaceae</taxon>
        <taxon>Canna</taxon>
    </lineage>
</organism>
<reference evidence="3 4" key="1">
    <citation type="submission" date="2023-10" db="EMBL/GenBank/DDBJ databases">
        <title>Chromosome-scale genome assembly provides insights into flower coloration mechanisms of Canna indica.</title>
        <authorList>
            <person name="Li C."/>
        </authorList>
    </citation>
    <scope>NUCLEOTIDE SEQUENCE [LARGE SCALE GENOMIC DNA]</scope>
    <source>
        <tissue evidence="3">Flower</tissue>
    </source>
</reference>
<evidence type="ECO:0000256" key="1">
    <source>
        <dbReference type="SAM" id="MobiDB-lite"/>
    </source>
</evidence>
<evidence type="ECO:0000259" key="2">
    <source>
        <dbReference type="PROSITE" id="PS51806"/>
    </source>
</evidence>
<accession>A0AAQ3L771</accession>
<proteinExistence type="predicted"/>
<dbReference type="PANTHER" id="PTHR46354">
    <property type="entry name" value="DOG1 DOMAIN-CONTAINING PROTEIN"/>
    <property type="match status" value="1"/>
</dbReference>
<feature type="domain" description="DOG1" evidence="2">
    <location>
        <begin position="2"/>
        <end position="269"/>
    </location>
</feature>